<dbReference type="CDD" id="cd00075">
    <property type="entry name" value="HATPase"/>
    <property type="match status" value="1"/>
</dbReference>
<feature type="domain" description="PAS" evidence="13">
    <location>
        <begin position="265"/>
        <end position="338"/>
    </location>
</feature>
<evidence type="ECO:0000259" key="13">
    <source>
        <dbReference type="PROSITE" id="PS50112"/>
    </source>
</evidence>
<evidence type="ECO:0000256" key="5">
    <source>
        <dbReference type="ARBA" id="ARBA00022692"/>
    </source>
</evidence>
<dbReference type="GO" id="GO:0000155">
    <property type="term" value="F:phosphorelay sensor kinase activity"/>
    <property type="evidence" value="ECO:0007669"/>
    <property type="project" value="InterPro"/>
</dbReference>
<sequence length="617" mass="70206">MRVLAETLIESISDCACLIGADARIVCMNSRSVNRFGNAVGRKCYKALAGLDDICPFCSFQDLSRGYGDPVIGQVQSRCGCSYLIDVKHLHDEQEGLVLEIIRTVNDGTPEMIEKNNLSMRPPLLHKLSSLLLVSRKLMSNAPFAEKMDSALVHVISGLEGSTHVWLELDDKVYGDKPEETGTEFVQEIMVEGKVRGRLVASYPETRKQIPEETYFLEESAGLIGRQVEVSDLWARLRQSEERYRKLAGNLAKEMWTRTEALAKETGYLEGILRCSEDMIITTDLDQRIVEFNPSAEKILGYSAEEVQGRKVTELWVDPTERDRLMAEVVLTGGIRNYQTQLKTKLGETVESSLSLSLLKDEQGSILGTVGVIKDVNKETALRKEQERLTQNYREAIHFINHETKNSLIVMGGFLSRLLKTETDPARRDQMQIVYHHSKFLEAMSRDFLVMAELEHGEFQVRKRLIHNFYKEVIYPAMIGLKERYPDSFQSYDASMGGVGAIALMGDPALLEIVYRNLFGNALKYRDPEKKVAYGVEEYPDHYLFNVWNGGPGVPHDQVEKIFEKFYRVHDETTRDKRGTGLGLYNIRRIIEAHGGRIWCETRPGEWVNFLFVLPKE</sequence>
<dbReference type="InterPro" id="IPR036890">
    <property type="entry name" value="HATPase_C_sf"/>
</dbReference>
<protein>
    <recommendedName>
        <fullName evidence="3">histidine kinase</fullName>
        <ecNumber evidence="3">2.7.13.3</ecNumber>
    </recommendedName>
</protein>
<evidence type="ECO:0000256" key="2">
    <source>
        <dbReference type="ARBA" id="ARBA00004141"/>
    </source>
</evidence>
<reference evidence="16" key="1">
    <citation type="submission" date="2012-06" db="EMBL/GenBank/DDBJ databases">
        <title>Complete sequence of chromosome of Desulfomonile tiedjei DSM 6799.</title>
        <authorList>
            <person name="Lucas S."/>
            <person name="Copeland A."/>
            <person name="Lapidus A."/>
            <person name="Glavina del Rio T."/>
            <person name="Dalin E."/>
            <person name="Tice H."/>
            <person name="Bruce D."/>
            <person name="Goodwin L."/>
            <person name="Pitluck S."/>
            <person name="Peters L."/>
            <person name="Ovchinnikova G."/>
            <person name="Zeytun A."/>
            <person name="Lu M."/>
            <person name="Kyrpides N."/>
            <person name="Mavromatis K."/>
            <person name="Ivanova N."/>
            <person name="Brettin T."/>
            <person name="Detter J.C."/>
            <person name="Han C."/>
            <person name="Larimer F."/>
            <person name="Land M."/>
            <person name="Hauser L."/>
            <person name="Markowitz V."/>
            <person name="Cheng J.-F."/>
            <person name="Hugenholtz P."/>
            <person name="Woyke T."/>
            <person name="Wu D."/>
            <person name="Spring S."/>
            <person name="Schroeder M."/>
            <person name="Brambilla E."/>
            <person name="Klenk H.-P."/>
            <person name="Eisen J.A."/>
        </authorList>
    </citation>
    <scope>NUCLEOTIDE SEQUENCE [LARGE SCALE GENOMIC DNA]</scope>
    <source>
        <strain evidence="16">ATCC 49306 / DSM 6799 / DCB-1</strain>
    </source>
</reference>
<keyword evidence="4" id="KW-0808">Transferase</keyword>
<evidence type="ECO:0000313" key="15">
    <source>
        <dbReference type="EMBL" id="AFM23205.1"/>
    </source>
</evidence>
<dbReference type="PROSITE" id="PS50109">
    <property type="entry name" value="HIS_KIN"/>
    <property type="match status" value="1"/>
</dbReference>
<dbReference type="SMART" id="SM00387">
    <property type="entry name" value="HATPase_c"/>
    <property type="match status" value="1"/>
</dbReference>
<evidence type="ECO:0000259" key="14">
    <source>
        <dbReference type="PROSITE" id="PS50113"/>
    </source>
</evidence>
<evidence type="ECO:0000256" key="10">
    <source>
        <dbReference type="ARBA" id="ARBA00023012"/>
    </source>
</evidence>
<comment type="subcellular location">
    <subcellularLocation>
        <location evidence="2">Membrane</location>
        <topology evidence="2">Multi-pass membrane protein</topology>
    </subcellularLocation>
</comment>
<evidence type="ECO:0000256" key="9">
    <source>
        <dbReference type="ARBA" id="ARBA00022989"/>
    </source>
</evidence>
<dbReference type="STRING" id="706587.Desti_0470"/>
<name>I4C0W4_DESTA</name>
<evidence type="ECO:0000259" key="12">
    <source>
        <dbReference type="PROSITE" id="PS50109"/>
    </source>
</evidence>
<keyword evidence="16" id="KW-1185">Reference proteome</keyword>
<keyword evidence="8" id="KW-0067">ATP-binding</keyword>
<dbReference type="InterPro" id="IPR000014">
    <property type="entry name" value="PAS"/>
</dbReference>
<evidence type="ECO:0000256" key="11">
    <source>
        <dbReference type="ARBA" id="ARBA00023136"/>
    </source>
</evidence>
<dbReference type="CDD" id="cd00130">
    <property type="entry name" value="PAS"/>
    <property type="match status" value="1"/>
</dbReference>
<keyword evidence="6" id="KW-0547">Nucleotide-binding</keyword>
<dbReference type="Pfam" id="PF13426">
    <property type="entry name" value="PAS_9"/>
    <property type="match status" value="1"/>
</dbReference>
<dbReference type="SMART" id="SM00091">
    <property type="entry name" value="PAS"/>
    <property type="match status" value="1"/>
</dbReference>
<dbReference type="NCBIfam" id="TIGR00229">
    <property type="entry name" value="sensory_box"/>
    <property type="match status" value="1"/>
</dbReference>
<dbReference type="InterPro" id="IPR000700">
    <property type="entry name" value="PAS-assoc_C"/>
</dbReference>
<gene>
    <name evidence="15" type="ordered locus">Desti_0470</name>
</gene>
<dbReference type="Pfam" id="PF02518">
    <property type="entry name" value="HATPase_c"/>
    <property type="match status" value="1"/>
</dbReference>
<keyword evidence="7" id="KW-0418">Kinase</keyword>
<keyword evidence="11" id="KW-0472">Membrane</keyword>
<dbReference type="Gene3D" id="3.30.565.10">
    <property type="entry name" value="Histidine kinase-like ATPase, C-terminal domain"/>
    <property type="match status" value="1"/>
</dbReference>
<evidence type="ECO:0000256" key="6">
    <source>
        <dbReference type="ARBA" id="ARBA00022741"/>
    </source>
</evidence>
<dbReference type="AlphaFoldDB" id="I4C0W4"/>
<dbReference type="GO" id="GO:0005524">
    <property type="term" value="F:ATP binding"/>
    <property type="evidence" value="ECO:0007669"/>
    <property type="project" value="UniProtKB-KW"/>
</dbReference>
<dbReference type="InterPro" id="IPR005467">
    <property type="entry name" value="His_kinase_dom"/>
</dbReference>
<dbReference type="EC" id="2.7.13.3" evidence="3"/>
<accession>I4C0W4</accession>
<dbReference type="PANTHER" id="PTHR42878">
    <property type="entry name" value="TWO-COMPONENT HISTIDINE KINASE"/>
    <property type="match status" value="1"/>
</dbReference>
<dbReference type="SUPFAM" id="SSF55785">
    <property type="entry name" value="PYP-like sensor domain (PAS domain)"/>
    <property type="match status" value="1"/>
</dbReference>
<dbReference type="InterPro" id="IPR004358">
    <property type="entry name" value="Sig_transdc_His_kin-like_C"/>
</dbReference>
<organism evidence="15 16">
    <name type="scientific">Desulfomonile tiedjei (strain ATCC 49306 / DSM 6799 / DCB-1)</name>
    <dbReference type="NCBI Taxonomy" id="706587"/>
    <lineage>
        <taxon>Bacteria</taxon>
        <taxon>Pseudomonadati</taxon>
        <taxon>Thermodesulfobacteriota</taxon>
        <taxon>Desulfomonilia</taxon>
        <taxon>Desulfomonilales</taxon>
        <taxon>Desulfomonilaceae</taxon>
        <taxon>Desulfomonile</taxon>
    </lineage>
</organism>
<dbReference type="GO" id="GO:0030295">
    <property type="term" value="F:protein kinase activator activity"/>
    <property type="evidence" value="ECO:0007669"/>
    <property type="project" value="TreeGrafter"/>
</dbReference>
<dbReference type="PATRIC" id="fig|706587.4.peg.537"/>
<dbReference type="Proteomes" id="UP000006055">
    <property type="component" value="Chromosome"/>
</dbReference>
<dbReference type="PANTHER" id="PTHR42878:SF7">
    <property type="entry name" value="SENSOR HISTIDINE KINASE GLRK"/>
    <property type="match status" value="1"/>
</dbReference>
<evidence type="ECO:0000313" key="16">
    <source>
        <dbReference type="Proteomes" id="UP000006055"/>
    </source>
</evidence>
<dbReference type="PROSITE" id="PS50113">
    <property type="entry name" value="PAC"/>
    <property type="match status" value="1"/>
</dbReference>
<dbReference type="GO" id="GO:0016020">
    <property type="term" value="C:membrane"/>
    <property type="evidence" value="ECO:0007669"/>
    <property type="project" value="UniProtKB-SubCell"/>
</dbReference>
<keyword evidence="10" id="KW-0902">Two-component regulatory system</keyword>
<keyword evidence="9" id="KW-1133">Transmembrane helix</keyword>
<feature type="domain" description="PAC" evidence="14">
    <location>
        <begin position="336"/>
        <end position="388"/>
    </location>
</feature>
<evidence type="ECO:0000256" key="4">
    <source>
        <dbReference type="ARBA" id="ARBA00022679"/>
    </source>
</evidence>
<dbReference type="HOGENOM" id="CLU_442632_0_0_7"/>
<dbReference type="InterPro" id="IPR036097">
    <property type="entry name" value="HisK_dim/P_sf"/>
</dbReference>
<dbReference type="eggNOG" id="COG2205">
    <property type="taxonomic scope" value="Bacteria"/>
</dbReference>
<dbReference type="InterPro" id="IPR003594">
    <property type="entry name" value="HATPase_dom"/>
</dbReference>
<dbReference type="PRINTS" id="PR00344">
    <property type="entry name" value="BCTRLSENSOR"/>
</dbReference>
<dbReference type="PROSITE" id="PS50112">
    <property type="entry name" value="PAS"/>
    <property type="match status" value="1"/>
</dbReference>
<dbReference type="Gene3D" id="3.30.450.20">
    <property type="entry name" value="PAS domain"/>
    <property type="match status" value="1"/>
</dbReference>
<evidence type="ECO:0000256" key="8">
    <source>
        <dbReference type="ARBA" id="ARBA00022840"/>
    </source>
</evidence>
<proteinExistence type="predicted"/>
<dbReference type="EMBL" id="CP003360">
    <property type="protein sequence ID" value="AFM23205.1"/>
    <property type="molecule type" value="Genomic_DNA"/>
</dbReference>
<dbReference type="SUPFAM" id="SSF47384">
    <property type="entry name" value="Homodimeric domain of signal transducing histidine kinase"/>
    <property type="match status" value="1"/>
</dbReference>
<evidence type="ECO:0000256" key="7">
    <source>
        <dbReference type="ARBA" id="ARBA00022777"/>
    </source>
</evidence>
<keyword evidence="5" id="KW-0812">Transmembrane</keyword>
<dbReference type="GO" id="GO:0000156">
    <property type="term" value="F:phosphorelay response regulator activity"/>
    <property type="evidence" value="ECO:0007669"/>
    <property type="project" value="TreeGrafter"/>
</dbReference>
<dbReference type="InterPro" id="IPR050351">
    <property type="entry name" value="BphY/WalK/GraS-like"/>
</dbReference>
<dbReference type="GO" id="GO:0007234">
    <property type="term" value="P:osmosensory signaling via phosphorelay pathway"/>
    <property type="evidence" value="ECO:0007669"/>
    <property type="project" value="TreeGrafter"/>
</dbReference>
<dbReference type="SUPFAM" id="SSF55874">
    <property type="entry name" value="ATPase domain of HSP90 chaperone/DNA topoisomerase II/histidine kinase"/>
    <property type="match status" value="1"/>
</dbReference>
<evidence type="ECO:0000256" key="1">
    <source>
        <dbReference type="ARBA" id="ARBA00000085"/>
    </source>
</evidence>
<dbReference type="KEGG" id="dti:Desti_0470"/>
<comment type="catalytic activity">
    <reaction evidence="1">
        <text>ATP + protein L-histidine = ADP + protein N-phospho-L-histidine.</text>
        <dbReference type="EC" id="2.7.13.3"/>
    </reaction>
</comment>
<dbReference type="InterPro" id="IPR035965">
    <property type="entry name" value="PAS-like_dom_sf"/>
</dbReference>
<evidence type="ECO:0000256" key="3">
    <source>
        <dbReference type="ARBA" id="ARBA00012438"/>
    </source>
</evidence>
<feature type="domain" description="Histidine kinase" evidence="12">
    <location>
        <begin position="399"/>
        <end position="617"/>
    </location>
</feature>